<name>A0ABS5UMI7_9BIFI</name>
<dbReference type="InterPro" id="IPR011006">
    <property type="entry name" value="CheY-like_superfamily"/>
</dbReference>
<dbReference type="EMBL" id="JAFEJS010000001">
    <property type="protein sequence ID" value="MBT1172000.1"/>
    <property type="molecule type" value="Genomic_DNA"/>
</dbReference>
<reference evidence="1 2" key="1">
    <citation type="journal article" date="2021" name="Environ. Microbiol.">
        <title>Genetic insights into the dark matter of the mammalian gut microbiota through targeted genome reconstruction.</title>
        <authorList>
            <person name="Lugli G.A."/>
            <person name="Alessandri G."/>
            <person name="Milani C."/>
            <person name="Viappiani A."/>
            <person name="Fontana F."/>
            <person name="Tarracchini C."/>
            <person name="Mancabelli L."/>
            <person name="Argentini C."/>
            <person name="Ruiz L."/>
            <person name="Margolles A."/>
            <person name="van Sinderen D."/>
            <person name="Turroni F."/>
            <person name="Ventura M."/>
        </authorList>
    </citation>
    <scope>NUCLEOTIDE SEQUENCE [LARGE SCALE GENOMIC DNA]</scope>
    <source>
        <strain evidence="1 2">MA2</strain>
    </source>
</reference>
<organism evidence="1 2">
    <name type="scientific">Bifidobacterium santillanense</name>
    <dbReference type="NCBI Taxonomy" id="2809028"/>
    <lineage>
        <taxon>Bacteria</taxon>
        <taxon>Bacillati</taxon>
        <taxon>Actinomycetota</taxon>
        <taxon>Actinomycetes</taxon>
        <taxon>Bifidobacteriales</taxon>
        <taxon>Bifidobacteriaceae</taxon>
        <taxon>Bifidobacterium</taxon>
    </lineage>
</organism>
<keyword evidence="2" id="KW-1185">Reference proteome</keyword>
<sequence length="50" mass="5753">MTDIVVVEDEKELNDIMCLYLRDAGYTVSGCLDVRRAYPTDWCCGRSWCS</sequence>
<proteinExistence type="predicted"/>
<dbReference type="Proteomes" id="UP000773064">
    <property type="component" value="Unassembled WGS sequence"/>
</dbReference>
<evidence type="ECO:0000313" key="1">
    <source>
        <dbReference type="EMBL" id="MBT1172000.1"/>
    </source>
</evidence>
<comment type="caution">
    <text evidence="1">The sequence shown here is derived from an EMBL/GenBank/DDBJ whole genome shotgun (WGS) entry which is preliminary data.</text>
</comment>
<accession>A0ABS5UMI7</accession>
<protein>
    <recommendedName>
        <fullName evidence="3">DNA-binding response regulator</fullName>
    </recommendedName>
</protein>
<evidence type="ECO:0008006" key="3">
    <source>
        <dbReference type="Google" id="ProtNLM"/>
    </source>
</evidence>
<dbReference type="RefSeq" id="WP_214357274.1">
    <property type="nucleotide sequence ID" value="NZ_JAFEJS010000001.1"/>
</dbReference>
<gene>
    <name evidence="1" type="ORF">JS528_01215</name>
</gene>
<evidence type="ECO:0000313" key="2">
    <source>
        <dbReference type="Proteomes" id="UP000773064"/>
    </source>
</evidence>
<dbReference type="SUPFAM" id="SSF52172">
    <property type="entry name" value="CheY-like"/>
    <property type="match status" value="1"/>
</dbReference>